<dbReference type="OrthoDB" id="9816424at2"/>
<dbReference type="Proteomes" id="UP000294850">
    <property type="component" value="Unassembled WGS sequence"/>
</dbReference>
<sequence length="275" mass="32256">MNSNVLIIAGMHRSGTSLVTQWLYRCGLHVGDELLGEGIGNADGHYEDLEFYELHRNILLSQNLTDDGFTEIPASEMTEEQKLKANAIISDKSSNHGVWGWKDPRTCLFLQDYNKLIPKAKYLVVFRDFHSTISSLISRTYKVMHEHDEPIDNPGFFMRYKLKRKKAREIKNLCKSEASRFLKIWILYNREILKLIENKSRESYLVLNYETLIHRDQEVFSQLTEAWNFSLQFVSFLNIFKPALISKNLPVDRYVNKTLYNEAYQLQEMLSKMSR</sequence>
<gene>
    <name evidence="1" type="ORF">E0F88_08260</name>
</gene>
<reference evidence="1 2" key="1">
    <citation type="submission" date="2019-03" db="EMBL/GenBank/DDBJ databases">
        <title>Dyadobacter AR-3-6 sp. nov., isolated from arctic soil.</title>
        <authorList>
            <person name="Chaudhary D.K."/>
        </authorList>
    </citation>
    <scope>NUCLEOTIDE SEQUENCE [LARGE SCALE GENOMIC DNA]</scope>
    <source>
        <strain evidence="1 2">AR-3-6</strain>
    </source>
</reference>
<dbReference type="RefSeq" id="WP_131957767.1">
    <property type="nucleotide sequence ID" value="NZ_SMFL01000003.1"/>
</dbReference>
<evidence type="ECO:0000313" key="1">
    <source>
        <dbReference type="EMBL" id="TDE16233.1"/>
    </source>
</evidence>
<comment type="caution">
    <text evidence="1">The sequence shown here is derived from an EMBL/GenBank/DDBJ whole genome shotgun (WGS) entry which is preliminary data.</text>
</comment>
<name>A0A4R5DYI8_9BACT</name>
<dbReference type="SUPFAM" id="SSF52540">
    <property type="entry name" value="P-loop containing nucleoside triphosphate hydrolases"/>
    <property type="match status" value="1"/>
</dbReference>
<dbReference type="InterPro" id="IPR027417">
    <property type="entry name" value="P-loop_NTPase"/>
</dbReference>
<accession>A0A4R5DYI8</accession>
<dbReference type="Gene3D" id="3.40.50.300">
    <property type="entry name" value="P-loop containing nucleotide triphosphate hydrolases"/>
    <property type="match status" value="1"/>
</dbReference>
<dbReference type="EMBL" id="SMFL01000003">
    <property type="protein sequence ID" value="TDE16233.1"/>
    <property type="molecule type" value="Genomic_DNA"/>
</dbReference>
<proteinExistence type="predicted"/>
<evidence type="ECO:0008006" key="3">
    <source>
        <dbReference type="Google" id="ProtNLM"/>
    </source>
</evidence>
<dbReference type="AlphaFoldDB" id="A0A4R5DYI8"/>
<protein>
    <recommendedName>
        <fullName evidence="3">Sulfotransferase family protein</fullName>
    </recommendedName>
</protein>
<keyword evidence="2" id="KW-1185">Reference proteome</keyword>
<organism evidence="1 2">
    <name type="scientific">Dyadobacter psychrotolerans</name>
    <dbReference type="NCBI Taxonomy" id="2541721"/>
    <lineage>
        <taxon>Bacteria</taxon>
        <taxon>Pseudomonadati</taxon>
        <taxon>Bacteroidota</taxon>
        <taxon>Cytophagia</taxon>
        <taxon>Cytophagales</taxon>
        <taxon>Spirosomataceae</taxon>
        <taxon>Dyadobacter</taxon>
    </lineage>
</organism>
<evidence type="ECO:0000313" key="2">
    <source>
        <dbReference type="Proteomes" id="UP000294850"/>
    </source>
</evidence>